<dbReference type="Gene3D" id="2.40.128.140">
    <property type="entry name" value="Outer membrane protein"/>
    <property type="match status" value="1"/>
</dbReference>
<proteinExistence type="predicted"/>
<gene>
    <name evidence="1" type="ORF">NOG11_05515</name>
</gene>
<dbReference type="RefSeq" id="WP_256618692.1">
    <property type="nucleotide sequence ID" value="NZ_JANIBC010000002.1"/>
</dbReference>
<organism evidence="1 2">
    <name type="scientific">Parvularcula maris</name>
    <dbReference type="NCBI Taxonomy" id="2965077"/>
    <lineage>
        <taxon>Bacteria</taxon>
        <taxon>Pseudomonadati</taxon>
        <taxon>Pseudomonadota</taxon>
        <taxon>Alphaproteobacteria</taxon>
        <taxon>Parvularculales</taxon>
        <taxon>Parvularculaceae</taxon>
        <taxon>Parvularcula</taxon>
    </lineage>
</organism>
<dbReference type="EMBL" id="JANIBC010000002">
    <property type="protein sequence ID" value="MCQ8184843.1"/>
    <property type="molecule type" value="Genomic_DNA"/>
</dbReference>
<dbReference type="AlphaFoldDB" id="A0A9X2L8C3"/>
<reference evidence="1" key="1">
    <citation type="submission" date="2022-07" db="EMBL/GenBank/DDBJ databases">
        <title>Parvularcula maris sp. nov., an algicidal bacterium isolated from seawater.</title>
        <authorList>
            <person name="Li F."/>
        </authorList>
    </citation>
    <scope>NUCLEOTIDE SEQUENCE</scope>
    <source>
        <strain evidence="1">BGMRC 0090</strain>
    </source>
</reference>
<evidence type="ECO:0000313" key="1">
    <source>
        <dbReference type="EMBL" id="MCQ8184843.1"/>
    </source>
</evidence>
<evidence type="ECO:0000313" key="2">
    <source>
        <dbReference type="Proteomes" id="UP001142610"/>
    </source>
</evidence>
<comment type="caution">
    <text evidence="1">The sequence shown here is derived from an EMBL/GenBank/DDBJ whole genome shotgun (WGS) entry which is preliminary data.</text>
</comment>
<dbReference type="Proteomes" id="UP001142610">
    <property type="component" value="Unassembled WGS sequence"/>
</dbReference>
<sequence>MAALAAALPAAAAAQEMVADDPRATWTIAVENDGYFGDDDNYTSGLRIGYLSGNRKSDAFGRFFARRLLRVDPASEGVKLRRGFALAQEIYTPEDLDTPEFLPDQHPYAGYLYGELTSLVERPNRVDLLSVQLGVVGPSALGQEGQDFVHNITGRELAQGWDNQIEDSVGLNLTYDRQRRFFHLGNRNAFGLDCVGNLGLSGGTVKTAARIGGNLRFGENLGTSFGPPRVRPAHAGSGFFVPQDKRSWYIFAGGQVEAVAHNIFLDNSLFRDSGPDVGSNTIVADFQAGTAIQLGRAQIAFTYILRTPEFEEQEGSQRFGAFSIAKRF</sequence>
<protein>
    <submittedName>
        <fullName evidence="1">Lipid A deacylase LpxR family protein</fullName>
    </submittedName>
</protein>
<dbReference type="InterPro" id="IPR037107">
    <property type="entry name" value="Put_OMP_sf"/>
</dbReference>
<name>A0A9X2L8C3_9PROT</name>
<keyword evidence="2" id="KW-1185">Reference proteome</keyword>
<accession>A0A9X2L8C3</accession>
<dbReference type="Pfam" id="PF09982">
    <property type="entry name" value="LpxR"/>
    <property type="match status" value="1"/>
</dbReference>
<dbReference type="InterPro" id="IPR018707">
    <property type="entry name" value="LpxR"/>
</dbReference>